<evidence type="ECO:0000256" key="5">
    <source>
        <dbReference type="ARBA" id="ARBA00023014"/>
    </source>
</evidence>
<keyword evidence="5" id="KW-0411">Iron-sulfur</keyword>
<evidence type="ECO:0000256" key="2">
    <source>
        <dbReference type="ARBA" id="ARBA00022723"/>
    </source>
</evidence>
<feature type="domain" description="Rieske" evidence="8">
    <location>
        <begin position="13"/>
        <end position="117"/>
    </location>
</feature>
<dbReference type="RefSeq" id="WP_183322572.1">
    <property type="nucleotide sequence ID" value="NZ_JACHVQ010000004.1"/>
</dbReference>
<dbReference type="EMBL" id="JACHVQ010000004">
    <property type="protein sequence ID" value="MBB2894125.1"/>
    <property type="molecule type" value="Genomic_DNA"/>
</dbReference>
<dbReference type="Gene3D" id="2.102.10.10">
    <property type="entry name" value="Rieske [2Fe-2S] iron-sulphur domain"/>
    <property type="match status" value="1"/>
</dbReference>
<proteinExistence type="predicted"/>
<evidence type="ECO:0000313" key="9">
    <source>
        <dbReference type="EMBL" id="MBB2894125.1"/>
    </source>
</evidence>
<protein>
    <submittedName>
        <fullName evidence="9">Nitrite reductase (NADH) small subunit</fullName>
        <ecNumber evidence="9">1.7.1.15</ecNumber>
    </submittedName>
</protein>
<accession>A0A839NG60</accession>
<dbReference type="Pfam" id="PF13806">
    <property type="entry name" value="Rieske_2"/>
    <property type="match status" value="1"/>
</dbReference>
<keyword evidence="6" id="KW-0534">Nitrate assimilation</keyword>
<sequence>MKITPGEGAVDWIRVCALDAVPRDGAVAVLVGDAQVTVVRLADDTLYAVSHRDPVSGANVMARGIVGSATVDGVEVPTITSPMFKQVYDLRDGRCLTDRGAVLATWEVRLHGGDVEIGPTRVGAGSATAADGPTDTEVATTS</sequence>
<organism evidence="9 10">
    <name type="scientific">Flexivirga oryzae</name>
    <dbReference type="NCBI Taxonomy" id="1794944"/>
    <lineage>
        <taxon>Bacteria</taxon>
        <taxon>Bacillati</taxon>
        <taxon>Actinomycetota</taxon>
        <taxon>Actinomycetes</taxon>
        <taxon>Micrococcales</taxon>
        <taxon>Dermacoccaceae</taxon>
        <taxon>Flexivirga</taxon>
    </lineage>
</organism>
<dbReference type="Proteomes" id="UP000559182">
    <property type="component" value="Unassembled WGS sequence"/>
</dbReference>
<dbReference type="PROSITE" id="PS51296">
    <property type="entry name" value="RIESKE"/>
    <property type="match status" value="1"/>
</dbReference>
<dbReference type="GO" id="GO:0016705">
    <property type="term" value="F:oxidoreductase activity, acting on paired donors, with incorporation or reduction of molecular oxygen"/>
    <property type="evidence" value="ECO:0007669"/>
    <property type="project" value="UniProtKB-ARBA"/>
</dbReference>
<dbReference type="EC" id="1.7.1.15" evidence="9"/>
<keyword evidence="3 9" id="KW-0560">Oxidoreductase</keyword>
<dbReference type="GO" id="GO:0051537">
    <property type="term" value="F:2 iron, 2 sulfur cluster binding"/>
    <property type="evidence" value="ECO:0007669"/>
    <property type="project" value="UniProtKB-KW"/>
</dbReference>
<dbReference type="InterPro" id="IPR017941">
    <property type="entry name" value="Rieske_2Fe-2S"/>
</dbReference>
<evidence type="ECO:0000256" key="3">
    <source>
        <dbReference type="ARBA" id="ARBA00023002"/>
    </source>
</evidence>
<evidence type="ECO:0000256" key="1">
    <source>
        <dbReference type="ARBA" id="ARBA00022714"/>
    </source>
</evidence>
<evidence type="ECO:0000256" key="7">
    <source>
        <dbReference type="SAM" id="MobiDB-lite"/>
    </source>
</evidence>
<name>A0A839NG60_9MICO</name>
<keyword evidence="1" id="KW-0001">2Fe-2S</keyword>
<dbReference type="PANTHER" id="PTHR40562">
    <property type="match status" value="1"/>
</dbReference>
<dbReference type="GO" id="GO:0004497">
    <property type="term" value="F:monooxygenase activity"/>
    <property type="evidence" value="ECO:0007669"/>
    <property type="project" value="UniProtKB-ARBA"/>
</dbReference>
<dbReference type="InterPro" id="IPR036922">
    <property type="entry name" value="Rieske_2Fe-2S_sf"/>
</dbReference>
<dbReference type="PROSITE" id="PS51300">
    <property type="entry name" value="NIRD"/>
    <property type="match status" value="1"/>
</dbReference>
<dbReference type="PANTHER" id="PTHR40562:SF1">
    <property type="entry name" value="NITRITE REDUCTASE (NADH) SMALL SUBUNIT"/>
    <property type="match status" value="1"/>
</dbReference>
<comment type="caution">
    <text evidence="9">The sequence shown here is derived from an EMBL/GenBank/DDBJ whole genome shotgun (WGS) entry which is preliminary data.</text>
</comment>
<dbReference type="InterPro" id="IPR017881">
    <property type="entry name" value="NirD"/>
</dbReference>
<gene>
    <name evidence="9" type="ORF">FHU39_004161</name>
</gene>
<dbReference type="SUPFAM" id="SSF50022">
    <property type="entry name" value="ISP domain"/>
    <property type="match status" value="1"/>
</dbReference>
<dbReference type="GO" id="GO:0042128">
    <property type="term" value="P:nitrate assimilation"/>
    <property type="evidence" value="ECO:0007669"/>
    <property type="project" value="UniProtKB-KW"/>
</dbReference>
<evidence type="ECO:0000256" key="4">
    <source>
        <dbReference type="ARBA" id="ARBA00023004"/>
    </source>
</evidence>
<evidence type="ECO:0000256" key="6">
    <source>
        <dbReference type="ARBA" id="ARBA00023063"/>
    </source>
</evidence>
<dbReference type="GO" id="GO:0046872">
    <property type="term" value="F:metal ion binding"/>
    <property type="evidence" value="ECO:0007669"/>
    <property type="project" value="UniProtKB-KW"/>
</dbReference>
<dbReference type="NCBIfam" id="TIGR02378">
    <property type="entry name" value="nirD_assim_sml"/>
    <property type="match status" value="1"/>
</dbReference>
<dbReference type="AlphaFoldDB" id="A0A839NG60"/>
<keyword evidence="10" id="KW-1185">Reference proteome</keyword>
<dbReference type="GO" id="GO:0106316">
    <property type="term" value="F:nitrite reductase (NADH) activity"/>
    <property type="evidence" value="ECO:0007669"/>
    <property type="project" value="UniProtKB-EC"/>
</dbReference>
<evidence type="ECO:0000313" key="10">
    <source>
        <dbReference type="Proteomes" id="UP000559182"/>
    </source>
</evidence>
<keyword evidence="2" id="KW-0479">Metal-binding</keyword>
<reference evidence="9 10" key="1">
    <citation type="submission" date="2020-08" db="EMBL/GenBank/DDBJ databases">
        <title>Sequencing the genomes of 1000 actinobacteria strains.</title>
        <authorList>
            <person name="Klenk H.-P."/>
        </authorList>
    </citation>
    <scope>NUCLEOTIDE SEQUENCE [LARGE SCALE GENOMIC DNA]</scope>
    <source>
        <strain evidence="9 10">DSM 105369</strain>
    </source>
</reference>
<dbReference type="InterPro" id="IPR012748">
    <property type="entry name" value="Rieske-like_NirD"/>
</dbReference>
<evidence type="ECO:0000259" key="8">
    <source>
        <dbReference type="PROSITE" id="PS51296"/>
    </source>
</evidence>
<feature type="region of interest" description="Disordered" evidence="7">
    <location>
        <begin position="121"/>
        <end position="142"/>
    </location>
</feature>
<keyword evidence="4" id="KW-0408">Iron</keyword>